<evidence type="ECO:0000256" key="1">
    <source>
        <dbReference type="ARBA" id="ARBA00006541"/>
    </source>
</evidence>
<dbReference type="GO" id="GO:0019592">
    <property type="term" value="P:mannitol catabolic process"/>
    <property type="evidence" value="ECO:0007669"/>
    <property type="project" value="TreeGrafter"/>
</dbReference>
<dbReference type="InterPro" id="IPR013131">
    <property type="entry name" value="Mannitol_DH_N"/>
</dbReference>
<evidence type="ECO:0000256" key="4">
    <source>
        <dbReference type="ARBA" id="ARBA00023002"/>
    </source>
</evidence>
<accession>C9KJT2</accession>
<evidence type="ECO:0000256" key="2">
    <source>
        <dbReference type="ARBA" id="ARBA00012939"/>
    </source>
</evidence>
<dbReference type="PANTHER" id="PTHR30524:SF0">
    <property type="entry name" value="ALTRONATE OXIDOREDUCTASE-RELATED"/>
    <property type="match status" value="1"/>
</dbReference>
<evidence type="ECO:0000256" key="5">
    <source>
        <dbReference type="ARBA" id="ARBA00023027"/>
    </source>
</evidence>
<dbReference type="AlphaFoldDB" id="C9KJT2"/>
<dbReference type="HAMAP" id="MF_00196">
    <property type="entry name" value="Mannitol_dehydrog"/>
    <property type="match status" value="1"/>
</dbReference>
<comment type="caution">
    <text evidence="10">The sequence shown here is derived from an EMBL/GenBank/DDBJ whole genome shotgun (WGS) entry which is preliminary data.</text>
</comment>
<dbReference type="SUPFAM" id="SSF48179">
    <property type="entry name" value="6-phosphogluconate dehydrogenase C-terminal domain-like"/>
    <property type="match status" value="1"/>
</dbReference>
<dbReference type="Proteomes" id="UP000003671">
    <property type="component" value="Unassembled WGS sequence"/>
</dbReference>
<feature type="domain" description="Mannitol dehydrogenase C-terminal" evidence="9">
    <location>
        <begin position="212"/>
        <end position="380"/>
    </location>
</feature>
<dbReference type="InterPro" id="IPR013328">
    <property type="entry name" value="6PGD_dom2"/>
</dbReference>
<protein>
    <recommendedName>
        <fullName evidence="3 7">Mannitol-1-phosphate 5-dehydrogenase</fullName>
        <ecNumber evidence="2 7">1.1.1.17</ecNumber>
    </recommendedName>
</protein>
<dbReference type="EC" id="1.1.1.17" evidence="2 7"/>
<sequence>MEMGGSIIMKQAIHFGAGNIGRGFIGELLVQSGYEVTFVDVNDELVKTINEKKAYNIKIVGDEPQTVHVEHVKAINSNTNLEDLLTAIVKADIITTAIGPNILKFIAPNIAKGLERRVKVNETPLNVIACENMVGGSTVLKNFVYEHLSDEAKPLVDKLIGFPDAAVDRIVPLQHNEEPLLVQVEPYCEWDVNRTQAKGEVPEIKGLTWVDNLQAYIERKLFTVNTGHASIAYMAYQKGIKDIYSAMQDPEIVAFVRKVWGETGSMLIEKYGFDPAVHQKYVETTEKRFANPHLSDEVTRVARGPKRKLGAKDRLVSPATQLIEQGKTPSALAKVIAAALHFDYEGDKEAVEVQAYVKEHGYEEALTHFTGIEKGSKLYNLVEAELQVYKK</sequence>
<dbReference type="NCBIfam" id="NF002646">
    <property type="entry name" value="PRK02318.1-2"/>
    <property type="match status" value="1"/>
</dbReference>
<dbReference type="HOGENOM" id="CLU_036089_2_0_9"/>
<keyword evidence="5 7" id="KW-0520">NAD</keyword>
<dbReference type="GO" id="GO:0005829">
    <property type="term" value="C:cytosol"/>
    <property type="evidence" value="ECO:0007669"/>
    <property type="project" value="TreeGrafter"/>
</dbReference>
<keyword evidence="11" id="KW-1185">Reference proteome</keyword>
<dbReference type="InterPro" id="IPR000669">
    <property type="entry name" value="Mannitol_DH"/>
</dbReference>
<dbReference type="Gene3D" id="3.40.50.720">
    <property type="entry name" value="NAD(P)-binding Rossmann-like Domain"/>
    <property type="match status" value="1"/>
</dbReference>
<evidence type="ECO:0000256" key="7">
    <source>
        <dbReference type="HAMAP-Rule" id="MF_00196"/>
    </source>
</evidence>
<evidence type="ECO:0000256" key="3">
    <source>
        <dbReference type="ARBA" id="ARBA00016219"/>
    </source>
</evidence>
<feature type="binding site" evidence="7">
    <location>
        <begin position="12"/>
        <end position="23"/>
    </location>
    <ligand>
        <name>NAD(+)</name>
        <dbReference type="ChEBI" id="CHEBI:57540"/>
    </ligand>
</feature>
<dbReference type="STRING" id="500635.MITSMUL_03424"/>
<dbReference type="InterPro" id="IPR008927">
    <property type="entry name" value="6-PGluconate_DH-like_C_sf"/>
</dbReference>
<proteinExistence type="inferred from homology"/>
<dbReference type="InterPro" id="IPR023028">
    <property type="entry name" value="Mannitol_1_phos_5_DH"/>
</dbReference>
<dbReference type="eggNOG" id="COG0246">
    <property type="taxonomic scope" value="Bacteria"/>
</dbReference>
<evidence type="ECO:0000259" key="9">
    <source>
        <dbReference type="Pfam" id="PF08125"/>
    </source>
</evidence>
<feature type="domain" description="Mannitol dehydrogenase N-terminal" evidence="8">
    <location>
        <begin position="11"/>
        <end position="205"/>
    </location>
</feature>
<evidence type="ECO:0000313" key="10">
    <source>
        <dbReference type="EMBL" id="EEX69841.1"/>
    </source>
</evidence>
<dbReference type="NCBIfam" id="NF002647">
    <property type="entry name" value="PRK02318.1-3"/>
    <property type="match status" value="1"/>
</dbReference>
<name>C9KJT2_9FIRM</name>
<evidence type="ECO:0000259" key="8">
    <source>
        <dbReference type="Pfam" id="PF01232"/>
    </source>
</evidence>
<dbReference type="PANTHER" id="PTHR30524">
    <property type="entry name" value="MANNITOL-1-PHOSPHATE 5-DEHYDROGENASE"/>
    <property type="match status" value="1"/>
</dbReference>
<keyword evidence="4 7" id="KW-0560">Oxidoreductase</keyword>
<dbReference type="Gene3D" id="1.10.1040.10">
    <property type="entry name" value="N-(1-d-carboxylethyl)-l-norvaline Dehydrogenase, domain 2"/>
    <property type="match status" value="1"/>
</dbReference>
<gene>
    <name evidence="7" type="primary">mtlD</name>
    <name evidence="10" type="ORF">MITSMUL_03424</name>
</gene>
<dbReference type="GO" id="GO:0008926">
    <property type="term" value="F:mannitol-1-phosphate 5-dehydrogenase activity"/>
    <property type="evidence" value="ECO:0007669"/>
    <property type="project" value="UniProtKB-UniRule"/>
</dbReference>
<dbReference type="Pfam" id="PF08125">
    <property type="entry name" value="Mannitol_dh_C"/>
    <property type="match status" value="1"/>
</dbReference>
<dbReference type="InterPro" id="IPR013118">
    <property type="entry name" value="Mannitol_DH_C"/>
</dbReference>
<dbReference type="NCBIfam" id="NF002652">
    <property type="entry name" value="PRK02318.2-5"/>
    <property type="match status" value="1"/>
</dbReference>
<dbReference type="InterPro" id="IPR036291">
    <property type="entry name" value="NAD(P)-bd_dom_sf"/>
</dbReference>
<evidence type="ECO:0000313" key="11">
    <source>
        <dbReference type="Proteomes" id="UP000003671"/>
    </source>
</evidence>
<comment type="catalytic activity">
    <reaction evidence="6 7">
        <text>D-mannitol 1-phosphate + NAD(+) = beta-D-fructose 6-phosphate + NADH + H(+)</text>
        <dbReference type="Rhea" id="RHEA:19661"/>
        <dbReference type="ChEBI" id="CHEBI:15378"/>
        <dbReference type="ChEBI" id="CHEBI:57540"/>
        <dbReference type="ChEBI" id="CHEBI:57634"/>
        <dbReference type="ChEBI" id="CHEBI:57945"/>
        <dbReference type="ChEBI" id="CHEBI:61381"/>
        <dbReference type="EC" id="1.1.1.17"/>
    </reaction>
</comment>
<dbReference type="PRINTS" id="PR00084">
    <property type="entry name" value="MTLDHDRGNASE"/>
</dbReference>
<dbReference type="PATRIC" id="fig|500635.8.peg.834"/>
<dbReference type="NCBIfam" id="NF002649">
    <property type="entry name" value="PRK02318.2-1"/>
    <property type="match status" value="1"/>
</dbReference>
<dbReference type="SUPFAM" id="SSF51735">
    <property type="entry name" value="NAD(P)-binding Rossmann-fold domains"/>
    <property type="match status" value="1"/>
</dbReference>
<dbReference type="EMBL" id="ABWK02000005">
    <property type="protein sequence ID" value="EEX69841.1"/>
    <property type="molecule type" value="Genomic_DNA"/>
</dbReference>
<evidence type="ECO:0000256" key="6">
    <source>
        <dbReference type="ARBA" id="ARBA00048615"/>
    </source>
</evidence>
<dbReference type="PROSITE" id="PS00974">
    <property type="entry name" value="MANNITOL_DHGENASE"/>
    <property type="match status" value="1"/>
</dbReference>
<comment type="similarity">
    <text evidence="1 7">Belongs to the mannitol dehydrogenase family.</text>
</comment>
<organism evidence="10 11">
    <name type="scientific">Mitsuokella multacida DSM 20544</name>
    <dbReference type="NCBI Taxonomy" id="500635"/>
    <lineage>
        <taxon>Bacteria</taxon>
        <taxon>Bacillati</taxon>
        <taxon>Bacillota</taxon>
        <taxon>Negativicutes</taxon>
        <taxon>Selenomonadales</taxon>
        <taxon>Selenomonadaceae</taxon>
        <taxon>Mitsuokella</taxon>
    </lineage>
</organism>
<dbReference type="Pfam" id="PF01232">
    <property type="entry name" value="Mannitol_dh"/>
    <property type="match status" value="1"/>
</dbReference>
<dbReference type="InterPro" id="IPR023027">
    <property type="entry name" value="Mannitol_DH_CS"/>
</dbReference>
<reference evidence="10" key="1">
    <citation type="submission" date="2009-09" db="EMBL/GenBank/DDBJ databases">
        <authorList>
            <person name="Weinstock G."/>
            <person name="Sodergren E."/>
            <person name="Clifton S."/>
            <person name="Fulton L."/>
            <person name="Fulton B."/>
            <person name="Courtney L."/>
            <person name="Fronick C."/>
            <person name="Harrison M."/>
            <person name="Strong C."/>
            <person name="Farmer C."/>
            <person name="Delahaunty K."/>
            <person name="Markovic C."/>
            <person name="Hall O."/>
            <person name="Minx P."/>
            <person name="Tomlinson C."/>
            <person name="Mitreva M."/>
            <person name="Nelson J."/>
            <person name="Hou S."/>
            <person name="Wollam A."/>
            <person name="Pepin K.H."/>
            <person name="Johnson M."/>
            <person name="Bhonagiri V."/>
            <person name="Nash W.E."/>
            <person name="Warren W."/>
            <person name="Chinwalla A."/>
            <person name="Mardis E.R."/>
            <person name="Wilson R.K."/>
        </authorList>
    </citation>
    <scope>NUCLEOTIDE SEQUENCE [LARGE SCALE GENOMIC DNA]</scope>
    <source>
        <strain evidence="10">DSM 20544</strain>
    </source>
</reference>